<proteinExistence type="predicted"/>
<feature type="domain" description="Disease resistance R13L4/SHOC-2-like LRR" evidence="4">
    <location>
        <begin position="244"/>
        <end position="447"/>
    </location>
</feature>
<dbReference type="SUPFAM" id="SSF52058">
    <property type="entry name" value="L domain-like"/>
    <property type="match status" value="1"/>
</dbReference>
<dbReference type="Gene3D" id="3.40.50.300">
    <property type="entry name" value="P-loop containing nucleotide triphosphate hydrolases"/>
    <property type="match status" value="1"/>
</dbReference>
<dbReference type="Gene3D" id="1.10.10.10">
    <property type="entry name" value="Winged helix-like DNA-binding domain superfamily/Winged helix DNA-binding domain"/>
    <property type="match status" value="1"/>
</dbReference>
<dbReference type="InterPro" id="IPR036388">
    <property type="entry name" value="WH-like_DNA-bd_sf"/>
</dbReference>
<feature type="domain" description="NB-ARC" evidence="3">
    <location>
        <begin position="5"/>
        <end position="78"/>
    </location>
</feature>
<sequence>MVTSFLLVLDDVWNEDHARWDEFKEIIDVGVGGSKILVTTRSHSIAAMMWTKSSYSYLLRGLSEEDSFSLFVKLAFKEGEEKKHPQLLEIAREIVKRCGGILLAVKTLGSSLISRFDKKMWESIRDNAIWDLPQKEKDILLALQLSYDQLPSHLKRCFATFAFFPEDSLLNFSRVGNMVVFKLYDLVRDLAVYVAKGEYQLIDSRKHAQHLSSQNNFLGKALLPIGLKTLTIQHNATNEAFLNTLVSRCKYLRFLELNNFEYESLPRLIGKLKHLRFLSLQDSEKLKRVPDSVYKLQNLQTLNLIGCSSLQELPKGIRKLISLCQLFLTTKQLDLPEKEIANLTSLKLLFLDVCDKLESVLEKMQLSRLKTLGFRKCETLRSLSFNLIKNVEPFMINDCLNLNLSMNLGNQIPNSRLNHLSLVGLPQLVTLPQWLQGCIYTLQVLYICYCKNLKELPEWLPTLIYLKTLQIRDCQELLSLPNNTHHLTNLEYLEINGCPELYKRYQRMIGQDWNKI</sequence>
<dbReference type="InterPro" id="IPR027417">
    <property type="entry name" value="P-loop_NTPase"/>
</dbReference>
<organism evidence="5 6">
    <name type="scientific">Psophocarpus tetragonolobus</name>
    <name type="common">Winged bean</name>
    <name type="synonym">Dolichos tetragonolobus</name>
    <dbReference type="NCBI Taxonomy" id="3891"/>
    <lineage>
        <taxon>Eukaryota</taxon>
        <taxon>Viridiplantae</taxon>
        <taxon>Streptophyta</taxon>
        <taxon>Embryophyta</taxon>
        <taxon>Tracheophyta</taxon>
        <taxon>Spermatophyta</taxon>
        <taxon>Magnoliopsida</taxon>
        <taxon>eudicotyledons</taxon>
        <taxon>Gunneridae</taxon>
        <taxon>Pentapetalae</taxon>
        <taxon>rosids</taxon>
        <taxon>fabids</taxon>
        <taxon>Fabales</taxon>
        <taxon>Fabaceae</taxon>
        <taxon>Papilionoideae</taxon>
        <taxon>50 kb inversion clade</taxon>
        <taxon>NPAAA clade</taxon>
        <taxon>indigoferoid/millettioid clade</taxon>
        <taxon>Phaseoleae</taxon>
        <taxon>Psophocarpus</taxon>
    </lineage>
</organism>
<evidence type="ECO:0000313" key="5">
    <source>
        <dbReference type="EMBL" id="KAK7392866.1"/>
    </source>
</evidence>
<dbReference type="AlphaFoldDB" id="A0AAN9SC21"/>
<evidence type="ECO:0000259" key="3">
    <source>
        <dbReference type="Pfam" id="PF00931"/>
    </source>
</evidence>
<dbReference type="InterPro" id="IPR055414">
    <property type="entry name" value="LRR_R13L4/SHOC2-like"/>
</dbReference>
<evidence type="ECO:0000256" key="1">
    <source>
        <dbReference type="ARBA" id="ARBA00022737"/>
    </source>
</evidence>
<dbReference type="InterPro" id="IPR032675">
    <property type="entry name" value="LRR_dom_sf"/>
</dbReference>
<dbReference type="EMBL" id="JAYMYS010000005">
    <property type="protein sequence ID" value="KAK7392866.1"/>
    <property type="molecule type" value="Genomic_DNA"/>
</dbReference>
<dbReference type="Proteomes" id="UP001386955">
    <property type="component" value="Unassembled WGS sequence"/>
</dbReference>
<gene>
    <name evidence="5" type="ORF">VNO78_21316</name>
</gene>
<dbReference type="Gene3D" id="3.80.10.10">
    <property type="entry name" value="Ribonuclease Inhibitor"/>
    <property type="match status" value="2"/>
</dbReference>
<evidence type="ECO:0000256" key="2">
    <source>
        <dbReference type="ARBA" id="ARBA00022821"/>
    </source>
</evidence>
<accession>A0AAN9SC21</accession>
<evidence type="ECO:0008006" key="7">
    <source>
        <dbReference type="Google" id="ProtNLM"/>
    </source>
</evidence>
<reference evidence="5 6" key="1">
    <citation type="submission" date="2024-01" db="EMBL/GenBank/DDBJ databases">
        <title>The genomes of 5 underutilized Papilionoideae crops provide insights into root nodulation and disease resistanc.</title>
        <authorList>
            <person name="Jiang F."/>
        </authorList>
    </citation>
    <scope>NUCLEOTIDE SEQUENCE [LARGE SCALE GENOMIC DNA]</scope>
    <source>
        <strain evidence="5">DUOXIRENSHENG_FW03</strain>
        <tissue evidence="5">Leaves</tissue>
    </source>
</reference>
<evidence type="ECO:0000259" key="4">
    <source>
        <dbReference type="Pfam" id="PF23598"/>
    </source>
</evidence>
<dbReference type="SUPFAM" id="SSF52540">
    <property type="entry name" value="P-loop containing nucleoside triphosphate hydrolases"/>
    <property type="match status" value="1"/>
</dbReference>
<protein>
    <recommendedName>
        <fullName evidence="7">NB-ARC domain-containing protein</fullName>
    </recommendedName>
</protein>
<dbReference type="GO" id="GO:0043531">
    <property type="term" value="F:ADP binding"/>
    <property type="evidence" value="ECO:0007669"/>
    <property type="project" value="InterPro"/>
</dbReference>
<keyword evidence="6" id="KW-1185">Reference proteome</keyword>
<dbReference type="Gene3D" id="1.10.8.430">
    <property type="entry name" value="Helical domain of apoptotic protease-activating factors"/>
    <property type="match status" value="1"/>
</dbReference>
<dbReference type="PANTHER" id="PTHR36766">
    <property type="entry name" value="PLANT BROAD-SPECTRUM MILDEW RESISTANCE PROTEIN RPW8"/>
    <property type="match status" value="1"/>
</dbReference>
<name>A0AAN9SC21_PSOTE</name>
<dbReference type="GO" id="GO:0006952">
    <property type="term" value="P:defense response"/>
    <property type="evidence" value="ECO:0007669"/>
    <property type="project" value="UniProtKB-KW"/>
</dbReference>
<dbReference type="PANTHER" id="PTHR36766:SF61">
    <property type="entry name" value="NB-ARC DOMAIN DISEASE RESISTANCE PROTEIN"/>
    <property type="match status" value="1"/>
</dbReference>
<keyword evidence="2" id="KW-0611">Plant defense</keyword>
<dbReference type="Pfam" id="PF23598">
    <property type="entry name" value="LRR_14"/>
    <property type="match status" value="1"/>
</dbReference>
<dbReference type="InterPro" id="IPR002182">
    <property type="entry name" value="NB-ARC"/>
</dbReference>
<comment type="caution">
    <text evidence="5">The sequence shown here is derived from an EMBL/GenBank/DDBJ whole genome shotgun (WGS) entry which is preliminary data.</text>
</comment>
<dbReference type="Pfam" id="PF00931">
    <property type="entry name" value="NB-ARC"/>
    <property type="match status" value="1"/>
</dbReference>
<keyword evidence="1" id="KW-0677">Repeat</keyword>
<evidence type="ECO:0000313" key="6">
    <source>
        <dbReference type="Proteomes" id="UP001386955"/>
    </source>
</evidence>
<dbReference type="InterPro" id="IPR042197">
    <property type="entry name" value="Apaf_helical"/>
</dbReference>